<sequence length="566" mass="65471">MAKSIVEKLSTPSALACEATNEWHESIKQKFKRERRPLQMDNKLVKLKQTKYNHGKENGRPKRKSVIAQAERRTNDIPFINLNDRQNENFSSLVNQMEIELLKDNPDNNIFHNLWSQAFNIRRLHVSELLERFPGYHRADLLLAEVQETVGIDLNENVDTLLPKFFECLPDNNCYLSDVLPIRIIRILCKRFGDSVGNVFTYQEVLVPYPCIKILEGKFELYLDFHLVAETNSCSTAVALLLCCRLLYSILFEDAHHLNKSLKNLLNNWNYKIINRPLIKAQTVIMNMTECFTQPSTDNENALSSSNNCTQVDHGCLFRMIIQLHHILSRDSLIKQLHISIRLQWILEIGSVHKHLQFVHNGQSDFKVRCELGPLCGNTYSTFTGYKTHIYREHTDLLDNASCKQEILIDTNTRDNETAIATSYDAQLDADNLMHNVEDERDQIESETDDDDDEDVICWPLLTEKTIQSSENKIDFDYFEKFYVDFLLNLREGHSLPQNIIQTITSGLKSLIELVHELLKNENKNSRAKYQRSTTTSATDDSILLTDMKEVISNIIARMTDITKNE</sequence>
<reference evidence="1" key="1">
    <citation type="submission" date="2021-02" db="EMBL/GenBank/DDBJ databases">
        <authorList>
            <person name="Nowell W R."/>
        </authorList>
    </citation>
    <scope>NUCLEOTIDE SEQUENCE</scope>
</reference>
<organism evidence="1 2">
    <name type="scientific">Rotaria magnacalcarata</name>
    <dbReference type="NCBI Taxonomy" id="392030"/>
    <lineage>
        <taxon>Eukaryota</taxon>
        <taxon>Metazoa</taxon>
        <taxon>Spiralia</taxon>
        <taxon>Gnathifera</taxon>
        <taxon>Rotifera</taxon>
        <taxon>Eurotatoria</taxon>
        <taxon>Bdelloidea</taxon>
        <taxon>Philodinida</taxon>
        <taxon>Philodinidae</taxon>
        <taxon>Rotaria</taxon>
    </lineage>
</organism>
<protein>
    <submittedName>
        <fullName evidence="1">Uncharacterized protein</fullName>
    </submittedName>
</protein>
<gene>
    <name evidence="1" type="ORF">OVN521_LOCUS26082</name>
</gene>
<evidence type="ECO:0000313" key="1">
    <source>
        <dbReference type="EMBL" id="CAF4195336.1"/>
    </source>
</evidence>
<dbReference type="EMBL" id="CAJOBG010006713">
    <property type="protein sequence ID" value="CAF4195336.1"/>
    <property type="molecule type" value="Genomic_DNA"/>
</dbReference>
<proteinExistence type="predicted"/>
<evidence type="ECO:0000313" key="2">
    <source>
        <dbReference type="Proteomes" id="UP000663866"/>
    </source>
</evidence>
<name>A0A820APN1_9BILA</name>
<dbReference type="AlphaFoldDB" id="A0A820APN1"/>
<comment type="caution">
    <text evidence="1">The sequence shown here is derived from an EMBL/GenBank/DDBJ whole genome shotgun (WGS) entry which is preliminary data.</text>
</comment>
<dbReference type="Proteomes" id="UP000663866">
    <property type="component" value="Unassembled WGS sequence"/>
</dbReference>
<feature type="non-terminal residue" evidence="1">
    <location>
        <position position="1"/>
    </location>
</feature>
<accession>A0A820APN1</accession>
<keyword evidence="2" id="KW-1185">Reference proteome</keyword>